<dbReference type="InterPro" id="IPR036291">
    <property type="entry name" value="NAD(P)-bd_dom_sf"/>
</dbReference>
<dbReference type="Gene3D" id="3.40.50.720">
    <property type="entry name" value="NAD(P)-binding Rossmann-like Domain"/>
    <property type="match status" value="1"/>
</dbReference>
<dbReference type="AlphaFoldDB" id="A0A0M3HKC9"/>
<evidence type="ECO:0000313" key="2">
    <source>
        <dbReference type="Proteomes" id="UP000036681"/>
    </source>
</evidence>
<reference evidence="3" key="1">
    <citation type="submission" date="2017-02" db="UniProtKB">
        <authorList>
            <consortium name="WormBaseParasite"/>
        </authorList>
    </citation>
    <scope>IDENTIFICATION</scope>
</reference>
<evidence type="ECO:0000259" key="1">
    <source>
        <dbReference type="Pfam" id="PF16363"/>
    </source>
</evidence>
<dbReference type="GO" id="GO:0003824">
    <property type="term" value="F:catalytic activity"/>
    <property type="evidence" value="ECO:0007669"/>
    <property type="project" value="UniProtKB-ARBA"/>
</dbReference>
<keyword evidence="2" id="KW-1185">Reference proteome</keyword>
<dbReference type="SUPFAM" id="SSF51735">
    <property type="entry name" value="NAD(P)-binding Rossmann-fold domains"/>
    <property type="match status" value="1"/>
</dbReference>
<evidence type="ECO:0000313" key="3">
    <source>
        <dbReference type="WBParaSite" id="ALUE_0000197401-mRNA-1"/>
    </source>
</evidence>
<dbReference type="InterPro" id="IPR016040">
    <property type="entry name" value="NAD(P)-bd_dom"/>
</dbReference>
<organism evidence="2 3">
    <name type="scientific">Ascaris lumbricoides</name>
    <name type="common">Giant roundworm</name>
    <dbReference type="NCBI Taxonomy" id="6252"/>
    <lineage>
        <taxon>Eukaryota</taxon>
        <taxon>Metazoa</taxon>
        <taxon>Ecdysozoa</taxon>
        <taxon>Nematoda</taxon>
        <taxon>Chromadorea</taxon>
        <taxon>Rhabditida</taxon>
        <taxon>Spirurina</taxon>
        <taxon>Ascaridomorpha</taxon>
        <taxon>Ascaridoidea</taxon>
        <taxon>Ascarididae</taxon>
        <taxon>Ascaris</taxon>
    </lineage>
</organism>
<accession>A0A0M3HKC9</accession>
<sequence length="69" mass="7893">LITGASGFLGIHCTQQLLREGYKVRGTIRDIRNQLKIEPLRKLEGGEKLELIEADLENDKGWTELVIRF</sequence>
<proteinExistence type="predicted"/>
<feature type="domain" description="NAD(P)-binding" evidence="1">
    <location>
        <begin position="1"/>
        <end position="66"/>
    </location>
</feature>
<dbReference type="WBParaSite" id="ALUE_0000197401-mRNA-1">
    <property type="protein sequence ID" value="ALUE_0000197401-mRNA-1"/>
    <property type="gene ID" value="ALUE_0000197401"/>
</dbReference>
<name>A0A0M3HKC9_ASCLU</name>
<dbReference type="Proteomes" id="UP000036681">
    <property type="component" value="Unplaced"/>
</dbReference>
<dbReference type="Pfam" id="PF16363">
    <property type="entry name" value="GDP_Man_Dehyd"/>
    <property type="match status" value="1"/>
</dbReference>
<protein>
    <submittedName>
        <fullName evidence="3">NAD(P)-bd_dom domain-containing protein</fullName>
    </submittedName>
</protein>